<reference evidence="2 3" key="1">
    <citation type="journal article" date="2019" name="Commun. Biol.">
        <title>The bagworm genome reveals a unique fibroin gene that provides high tensile strength.</title>
        <authorList>
            <person name="Kono N."/>
            <person name="Nakamura H."/>
            <person name="Ohtoshi R."/>
            <person name="Tomita M."/>
            <person name="Numata K."/>
            <person name="Arakawa K."/>
        </authorList>
    </citation>
    <scope>NUCLEOTIDE SEQUENCE [LARGE SCALE GENOMIC DNA]</scope>
</reference>
<accession>A0A4C1TNN7</accession>
<dbReference type="AlphaFoldDB" id="A0A4C1TNN7"/>
<evidence type="ECO:0000313" key="3">
    <source>
        <dbReference type="Proteomes" id="UP000299102"/>
    </source>
</evidence>
<protein>
    <submittedName>
        <fullName evidence="2">Uncharacterized protein</fullName>
    </submittedName>
</protein>
<feature type="region of interest" description="Disordered" evidence="1">
    <location>
        <begin position="142"/>
        <end position="165"/>
    </location>
</feature>
<evidence type="ECO:0000256" key="1">
    <source>
        <dbReference type="SAM" id="MobiDB-lite"/>
    </source>
</evidence>
<evidence type="ECO:0000313" key="2">
    <source>
        <dbReference type="EMBL" id="GBP15301.1"/>
    </source>
</evidence>
<dbReference type="EMBL" id="BGZK01000070">
    <property type="protein sequence ID" value="GBP15301.1"/>
    <property type="molecule type" value="Genomic_DNA"/>
</dbReference>
<gene>
    <name evidence="2" type="ORF">EVAR_92292_1</name>
</gene>
<comment type="caution">
    <text evidence="2">The sequence shown here is derived from an EMBL/GenBank/DDBJ whole genome shotgun (WGS) entry which is preliminary data.</text>
</comment>
<proteinExistence type="predicted"/>
<name>A0A4C1TNN7_EUMVA</name>
<dbReference type="Proteomes" id="UP000299102">
    <property type="component" value="Unassembled WGS sequence"/>
</dbReference>
<feature type="compositionally biased region" description="Low complexity" evidence="1">
    <location>
        <begin position="156"/>
        <end position="165"/>
    </location>
</feature>
<sequence>MASQRYTHTHTHTHTHSVRARACVREHSVQNYLYKSCTPQYTNKIQFGPALDGRRHVCRLADEVAGSVELRITSLAGNSERQNLVRCTALDTVDISAATPVSGCGDVKPAAAPYAGHVRTAALGPSIRVTLWMRDGRGRRRWRPAPGLAASGGRGRAPAGIAGGDASSLGSLKKISFHENE</sequence>
<organism evidence="2 3">
    <name type="scientific">Eumeta variegata</name>
    <name type="common">Bagworm moth</name>
    <name type="synonym">Eumeta japonica</name>
    <dbReference type="NCBI Taxonomy" id="151549"/>
    <lineage>
        <taxon>Eukaryota</taxon>
        <taxon>Metazoa</taxon>
        <taxon>Ecdysozoa</taxon>
        <taxon>Arthropoda</taxon>
        <taxon>Hexapoda</taxon>
        <taxon>Insecta</taxon>
        <taxon>Pterygota</taxon>
        <taxon>Neoptera</taxon>
        <taxon>Endopterygota</taxon>
        <taxon>Lepidoptera</taxon>
        <taxon>Glossata</taxon>
        <taxon>Ditrysia</taxon>
        <taxon>Tineoidea</taxon>
        <taxon>Psychidae</taxon>
        <taxon>Oiketicinae</taxon>
        <taxon>Eumeta</taxon>
    </lineage>
</organism>
<keyword evidence="3" id="KW-1185">Reference proteome</keyword>